<proteinExistence type="predicted"/>
<evidence type="ECO:0000313" key="1">
    <source>
        <dbReference type="EMBL" id="MBW0493506.1"/>
    </source>
</evidence>
<organism evidence="1 2">
    <name type="scientific">Austropuccinia psidii MF-1</name>
    <dbReference type="NCBI Taxonomy" id="1389203"/>
    <lineage>
        <taxon>Eukaryota</taxon>
        <taxon>Fungi</taxon>
        <taxon>Dikarya</taxon>
        <taxon>Basidiomycota</taxon>
        <taxon>Pucciniomycotina</taxon>
        <taxon>Pucciniomycetes</taxon>
        <taxon>Pucciniales</taxon>
        <taxon>Sphaerophragmiaceae</taxon>
        <taxon>Austropuccinia</taxon>
    </lineage>
</organism>
<dbReference type="Proteomes" id="UP000765509">
    <property type="component" value="Unassembled WGS sequence"/>
</dbReference>
<keyword evidence="2" id="KW-1185">Reference proteome</keyword>
<reference evidence="1" key="1">
    <citation type="submission" date="2021-03" db="EMBL/GenBank/DDBJ databases">
        <title>Draft genome sequence of rust myrtle Austropuccinia psidii MF-1, a brazilian biotype.</title>
        <authorList>
            <person name="Quecine M.C."/>
            <person name="Pachon D.M.R."/>
            <person name="Bonatelli M.L."/>
            <person name="Correr F.H."/>
            <person name="Franceschini L.M."/>
            <person name="Leite T.F."/>
            <person name="Margarido G.R.A."/>
            <person name="Almeida C.A."/>
            <person name="Ferrarezi J.A."/>
            <person name="Labate C.A."/>
        </authorList>
    </citation>
    <scope>NUCLEOTIDE SEQUENCE</scope>
    <source>
        <strain evidence="1">MF-1</strain>
    </source>
</reference>
<dbReference type="AlphaFoldDB" id="A0A9Q3D3Z9"/>
<protein>
    <submittedName>
        <fullName evidence="1">Uncharacterized protein</fullName>
    </submittedName>
</protein>
<evidence type="ECO:0000313" key="2">
    <source>
        <dbReference type="Proteomes" id="UP000765509"/>
    </source>
</evidence>
<name>A0A9Q3D3Z9_9BASI</name>
<sequence length="171" mass="19937">MEPHPQGHFLDNPYHQEDIKPDFFLENKAKSPFQYQDGDKISYHEKEQLKHLSQASGWSKFSGKGEYDHMELIDYIDGLFINVASITDYWITARLNTAFKAHASIWYAEMKEIYGRRSRPWQKSQIIKCTAMVLGCGKRPCHLIMTNTLWTKIRMSGVLDSLKDLKPLILK</sequence>
<dbReference type="EMBL" id="AVOT02012098">
    <property type="protein sequence ID" value="MBW0493506.1"/>
    <property type="molecule type" value="Genomic_DNA"/>
</dbReference>
<accession>A0A9Q3D3Z9</accession>
<gene>
    <name evidence="1" type="ORF">O181_033221</name>
</gene>
<comment type="caution">
    <text evidence="1">The sequence shown here is derived from an EMBL/GenBank/DDBJ whole genome shotgun (WGS) entry which is preliminary data.</text>
</comment>